<keyword evidence="4" id="KW-1185">Reference proteome</keyword>
<organism evidence="1 3">
    <name type="scientific">Clostridium septicum</name>
    <dbReference type="NCBI Taxonomy" id="1504"/>
    <lineage>
        <taxon>Bacteria</taxon>
        <taxon>Bacillati</taxon>
        <taxon>Bacillota</taxon>
        <taxon>Clostridia</taxon>
        <taxon>Eubacteriales</taxon>
        <taxon>Clostridiaceae</taxon>
        <taxon>Clostridium</taxon>
    </lineage>
</organism>
<accession>A0A9N7JLJ3</accession>
<evidence type="ECO:0000313" key="2">
    <source>
        <dbReference type="EMBL" id="USS00554.1"/>
    </source>
</evidence>
<dbReference type="GeneID" id="303560150"/>
<evidence type="ECO:0000313" key="1">
    <source>
        <dbReference type="EMBL" id="AYE33982.1"/>
    </source>
</evidence>
<dbReference type="EMBL" id="CP023671">
    <property type="protein sequence ID" value="AYE33982.1"/>
    <property type="molecule type" value="Genomic_DNA"/>
</dbReference>
<evidence type="ECO:0000313" key="3">
    <source>
        <dbReference type="Proteomes" id="UP000280586"/>
    </source>
</evidence>
<dbReference type="EMBL" id="CP099799">
    <property type="protein sequence ID" value="USS00554.1"/>
    <property type="molecule type" value="Genomic_DNA"/>
</dbReference>
<dbReference type="Proteomes" id="UP001055437">
    <property type="component" value="Chromosome"/>
</dbReference>
<reference evidence="1 3" key="1">
    <citation type="submission" date="2017-09" db="EMBL/GenBank/DDBJ databases">
        <authorList>
            <person name="Thomas P."/>
            <person name="Seyboldt C."/>
        </authorList>
    </citation>
    <scope>NUCLEOTIDE SEQUENCE [LARGE SCALE GENOMIC DNA]</scope>
    <source>
        <strain evidence="1 3">DSM 7534</strain>
    </source>
</reference>
<dbReference type="KEGG" id="csep:CP523_05615"/>
<dbReference type="AlphaFoldDB" id="A0A9N7JLJ3"/>
<name>A0A9N7JLJ3_CLOSE</name>
<dbReference type="Proteomes" id="UP000280586">
    <property type="component" value="Chromosome"/>
</dbReference>
<gene>
    <name evidence="1" type="ORF">CP523_05615</name>
    <name evidence="2" type="ORF">NH397_13875</name>
</gene>
<evidence type="ECO:0000313" key="4">
    <source>
        <dbReference type="Proteomes" id="UP001055437"/>
    </source>
</evidence>
<reference evidence="2" key="2">
    <citation type="submission" date="2022-06" db="EMBL/GenBank/DDBJ databases">
        <authorList>
            <person name="Holder M.E."/>
            <person name="Ajami N.J."/>
            <person name="Petrosino J.F."/>
        </authorList>
    </citation>
    <scope>NUCLEOTIDE SEQUENCE</scope>
    <source>
        <strain evidence="2">RMA 8861</strain>
    </source>
</reference>
<proteinExistence type="predicted"/>
<dbReference type="RefSeq" id="WP_120140641.1">
    <property type="nucleotide sequence ID" value="NZ_CP023671.1"/>
</dbReference>
<sequence length="86" mass="10205">MEKYTCPVCGYPNLEEPPRDENGRPSFDICDCCGIEFGYEDCTEENIIRYRNKWIESDGEWFSKDSKPNNWSMEQQLKNIDIKLNK</sequence>
<protein>
    <submittedName>
        <fullName evidence="1">Uncharacterized protein</fullName>
    </submittedName>
</protein>